<organism evidence="2">
    <name type="scientific">Rhizophora mucronata</name>
    <name type="common">Asiatic mangrove</name>
    <dbReference type="NCBI Taxonomy" id="61149"/>
    <lineage>
        <taxon>Eukaryota</taxon>
        <taxon>Viridiplantae</taxon>
        <taxon>Streptophyta</taxon>
        <taxon>Embryophyta</taxon>
        <taxon>Tracheophyta</taxon>
        <taxon>Spermatophyta</taxon>
        <taxon>Magnoliopsida</taxon>
        <taxon>eudicotyledons</taxon>
        <taxon>Gunneridae</taxon>
        <taxon>Pentapetalae</taxon>
        <taxon>rosids</taxon>
        <taxon>fabids</taxon>
        <taxon>Malpighiales</taxon>
        <taxon>Rhizophoraceae</taxon>
        <taxon>Rhizophora</taxon>
    </lineage>
</organism>
<dbReference type="InterPro" id="IPR009719">
    <property type="entry name" value="GIP1_N"/>
</dbReference>
<dbReference type="Pfam" id="PF06972">
    <property type="entry name" value="GIP1_N"/>
    <property type="match status" value="1"/>
</dbReference>
<accession>A0A2P2LZ21</accession>
<dbReference type="InterPro" id="IPR044277">
    <property type="entry name" value="GIP1"/>
</dbReference>
<dbReference type="InterPro" id="IPR009060">
    <property type="entry name" value="UBA-like_sf"/>
</dbReference>
<dbReference type="EMBL" id="GGEC01042733">
    <property type="protein sequence ID" value="MBX23217.1"/>
    <property type="molecule type" value="Transcribed_RNA"/>
</dbReference>
<dbReference type="PANTHER" id="PTHR46775:SF1">
    <property type="entry name" value="FLOCCULATION PROTEIN (DUF1296)"/>
    <property type="match status" value="1"/>
</dbReference>
<evidence type="ECO:0000313" key="2">
    <source>
        <dbReference type="EMBL" id="MBX23217.1"/>
    </source>
</evidence>
<dbReference type="SUPFAM" id="SSF46934">
    <property type="entry name" value="UBA-like"/>
    <property type="match status" value="1"/>
</dbReference>
<name>A0A2P2LZ21_RHIMU</name>
<proteinExistence type="predicted"/>
<sequence length="80" mass="8845">MSGGGSKLSISSDTRTIIQTLKEIKNSHSEEEIYAILEECSMDPDEAAQKLLSQGKQPPLCPRGGAFLNLDHLFSRCRYC</sequence>
<protein>
    <recommendedName>
        <fullName evidence="1">GBF-interacting protein 1 N-terminal domain-containing protein</fullName>
    </recommendedName>
</protein>
<feature type="domain" description="GBF-interacting protein 1 N-terminal" evidence="1">
    <location>
        <begin position="10"/>
        <end position="54"/>
    </location>
</feature>
<evidence type="ECO:0000259" key="1">
    <source>
        <dbReference type="Pfam" id="PF06972"/>
    </source>
</evidence>
<dbReference type="PANTHER" id="PTHR46775">
    <property type="entry name" value="FLOCCULATION PROTEIN (DUF1296)"/>
    <property type="match status" value="1"/>
</dbReference>
<reference evidence="2" key="1">
    <citation type="submission" date="2018-02" db="EMBL/GenBank/DDBJ databases">
        <title>Rhizophora mucronata_Transcriptome.</title>
        <authorList>
            <person name="Meera S.P."/>
            <person name="Sreeshan A."/>
            <person name="Augustine A."/>
        </authorList>
    </citation>
    <scope>NUCLEOTIDE SEQUENCE</scope>
    <source>
        <tissue evidence="2">Leaf</tissue>
    </source>
</reference>
<dbReference type="AlphaFoldDB" id="A0A2P2LZ21"/>
<dbReference type="CDD" id="cd14279">
    <property type="entry name" value="CUE"/>
    <property type="match status" value="1"/>
</dbReference>
<dbReference type="GO" id="GO:0051082">
    <property type="term" value="F:unfolded protein binding"/>
    <property type="evidence" value="ECO:0007669"/>
    <property type="project" value="TreeGrafter"/>
</dbReference>